<dbReference type="CDD" id="cd06267">
    <property type="entry name" value="PBP1_LacI_sugar_binding-like"/>
    <property type="match status" value="1"/>
</dbReference>
<evidence type="ECO:0000256" key="3">
    <source>
        <dbReference type="ARBA" id="ARBA00023125"/>
    </source>
</evidence>
<evidence type="ECO:0000256" key="2">
    <source>
        <dbReference type="ARBA" id="ARBA00023015"/>
    </source>
</evidence>
<dbReference type="Pfam" id="PF13377">
    <property type="entry name" value="Peripla_BP_3"/>
    <property type="match status" value="1"/>
</dbReference>
<keyword evidence="3" id="KW-0238">DNA-binding</keyword>
<dbReference type="PRINTS" id="PR00035">
    <property type="entry name" value="HTHGNTR"/>
</dbReference>
<evidence type="ECO:0000313" key="6">
    <source>
        <dbReference type="EMBL" id="MFD1411015.1"/>
    </source>
</evidence>
<dbReference type="Proteomes" id="UP001597191">
    <property type="component" value="Unassembled WGS sequence"/>
</dbReference>
<dbReference type="InterPro" id="IPR000524">
    <property type="entry name" value="Tscrpt_reg_HTH_GntR"/>
</dbReference>
<accession>A0ABW4BLB7</accession>
<comment type="caution">
    <text evidence="6">The sequence shown here is derived from an EMBL/GenBank/DDBJ whole genome shotgun (WGS) entry which is preliminary data.</text>
</comment>
<reference evidence="7" key="1">
    <citation type="journal article" date="2019" name="Int. J. Syst. Evol. Microbiol.">
        <title>The Global Catalogue of Microorganisms (GCM) 10K type strain sequencing project: providing services to taxonomists for standard genome sequencing and annotation.</title>
        <authorList>
            <consortium name="The Broad Institute Genomics Platform"/>
            <consortium name="The Broad Institute Genome Sequencing Center for Infectious Disease"/>
            <person name="Wu L."/>
            <person name="Ma J."/>
        </authorList>
    </citation>
    <scope>NUCLEOTIDE SEQUENCE [LARGE SCALE GENOMIC DNA]</scope>
    <source>
        <strain evidence="7">CCM 8937</strain>
    </source>
</reference>
<dbReference type="SMART" id="SM00345">
    <property type="entry name" value="HTH_GNTR"/>
    <property type="match status" value="1"/>
</dbReference>
<protein>
    <submittedName>
        <fullName evidence="6">GntR family transcriptional regulator</fullName>
    </submittedName>
</protein>
<dbReference type="Gene3D" id="1.10.10.10">
    <property type="entry name" value="Winged helix-like DNA-binding domain superfamily/Winged helix DNA-binding domain"/>
    <property type="match status" value="1"/>
</dbReference>
<dbReference type="EMBL" id="JBHTOH010000033">
    <property type="protein sequence ID" value="MFD1411015.1"/>
    <property type="molecule type" value="Genomic_DNA"/>
</dbReference>
<evidence type="ECO:0000256" key="1">
    <source>
        <dbReference type="ARBA" id="ARBA00022491"/>
    </source>
</evidence>
<dbReference type="Gene3D" id="3.40.50.2300">
    <property type="match status" value="2"/>
</dbReference>
<evidence type="ECO:0000256" key="4">
    <source>
        <dbReference type="ARBA" id="ARBA00023163"/>
    </source>
</evidence>
<sequence>MFQDLQTKIWSGFYPANQQLPSENELAKQYHVSRITSKRALQELANIGLVQRRQGSGTFVRRGLRLRTLTKQILLVIPFTPESGLGDYITGIRAVLANQQQTLTVIDNHQFAQTSLTKIAADFDGIIYYPQNLATELSTLQQYTLAHMPLVLLDQTATGLPISAVVADNTQGGYLATQTLINNNHQRIIFLAQSDFAQSLNSSVAQRYFGYLQALAEQDLTFAVDPQQAHQLTTNQFADLLPFLEMAHVTGIVTENDLLALATMAFLQKNGVQIPQQFSIIGFDNITRSASSSPQLSTITQDFHTIGRQAAGLLQERIENPFDPDLKQITVPVKLTPRASINLLKNN</sequence>
<keyword evidence="2" id="KW-0805">Transcription regulation</keyword>
<keyword evidence="7" id="KW-1185">Reference proteome</keyword>
<dbReference type="CDD" id="cd07377">
    <property type="entry name" value="WHTH_GntR"/>
    <property type="match status" value="1"/>
</dbReference>
<organism evidence="6 7">
    <name type="scientific">Lapidilactobacillus gannanensis</name>
    <dbReference type="NCBI Taxonomy" id="2486002"/>
    <lineage>
        <taxon>Bacteria</taxon>
        <taxon>Bacillati</taxon>
        <taxon>Bacillota</taxon>
        <taxon>Bacilli</taxon>
        <taxon>Lactobacillales</taxon>
        <taxon>Lactobacillaceae</taxon>
        <taxon>Lapidilactobacillus</taxon>
    </lineage>
</organism>
<dbReference type="InterPro" id="IPR036390">
    <property type="entry name" value="WH_DNA-bd_sf"/>
</dbReference>
<keyword evidence="4" id="KW-0804">Transcription</keyword>
<dbReference type="InterPro" id="IPR046335">
    <property type="entry name" value="LacI/GalR-like_sensor"/>
</dbReference>
<evidence type="ECO:0000259" key="5">
    <source>
        <dbReference type="PROSITE" id="PS50949"/>
    </source>
</evidence>
<dbReference type="PROSITE" id="PS50949">
    <property type="entry name" value="HTH_GNTR"/>
    <property type="match status" value="1"/>
</dbReference>
<dbReference type="RefSeq" id="WP_225420211.1">
    <property type="nucleotide sequence ID" value="NZ_JBHTOH010000033.1"/>
</dbReference>
<gene>
    <name evidence="6" type="ORF">ACFQ4R_05255</name>
</gene>
<feature type="domain" description="HTH gntR-type" evidence="5">
    <location>
        <begin position="1"/>
        <end position="63"/>
    </location>
</feature>
<evidence type="ECO:0000313" key="7">
    <source>
        <dbReference type="Proteomes" id="UP001597191"/>
    </source>
</evidence>
<dbReference type="InterPro" id="IPR036388">
    <property type="entry name" value="WH-like_DNA-bd_sf"/>
</dbReference>
<dbReference type="InterPro" id="IPR028082">
    <property type="entry name" value="Peripla_BP_I"/>
</dbReference>
<dbReference type="PANTHER" id="PTHR30146">
    <property type="entry name" value="LACI-RELATED TRANSCRIPTIONAL REPRESSOR"/>
    <property type="match status" value="1"/>
</dbReference>
<dbReference type="SUPFAM" id="SSF46785">
    <property type="entry name" value="Winged helix' DNA-binding domain"/>
    <property type="match status" value="1"/>
</dbReference>
<proteinExistence type="predicted"/>
<dbReference type="PANTHER" id="PTHR30146:SF95">
    <property type="entry name" value="RIBOSE OPERON REPRESSOR"/>
    <property type="match status" value="1"/>
</dbReference>
<keyword evidence="1" id="KW-0678">Repressor</keyword>
<name>A0ABW4BLB7_9LACO</name>
<dbReference type="SUPFAM" id="SSF53822">
    <property type="entry name" value="Periplasmic binding protein-like I"/>
    <property type="match status" value="1"/>
</dbReference>
<dbReference type="Pfam" id="PF00392">
    <property type="entry name" value="GntR"/>
    <property type="match status" value="1"/>
</dbReference>